<protein>
    <submittedName>
        <fullName evidence="5">Uncharacterized protein</fullName>
    </submittedName>
</protein>
<dbReference type="GO" id="GO:0046872">
    <property type="term" value="F:metal ion binding"/>
    <property type="evidence" value="ECO:0007669"/>
    <property type="project" value="UniProtKB-KW"/>
</dbReference>
<dbReference type="InterPro" id="IPR042086">
    <property type="entry name" value="MeTrfase_capping"/>
</dbReference>
<organism evidence="5 6">
    <name type="scientific">Eucalyptus globulus</name>
    <name type="common">Tasmanian blue gum</name>
    <dbReference type="NCBI Taxonomy" id="34317"/>
    <lineage>
        <taxon>Eukaryota</taxon>
        <taxon>Viridiplantae</taxon>
        <taxon>Streptophyta</taxon>
        <taxon>Embryophyta</taxon>
        <taxon>Tracheophyta</taxon>
        <taxon>Spermatophyta</taxon>
        <taxon>Magnoliopsida</taxon>
        <taxon>eudicotyledons</taxon>
        <taxon>Gunneridae</taxon>
        <taxon>Pentapetalae</taxon>
        <taxon>rosids</taxon>
        <taxon>malvids</taxon>
        <taxon>Myrtales</taxon>
        <taxon>Myrtaceae</taxon>
        <taxon>Myrtoideae</taxon>
        <taxon>Eucalypteae</taxon>
        <taxon>Eucalyptus</taxon>
    </lineage>
</organism>
<evidence type="ECO:0000256" key="1">
    <source>
        <dbReference type="ARBA" id="ARBA00022603"/>
    </source>
</evidence>
<comment type="caution">
    <text evidence="5">The sequence shown here is derived from an EMBL/GenBank/DDBJ whole genome shotgun (WGS) entry which is preliminary data.</text>
</comment>
<dbReference type="Pfam" id="PF03492">
    <property type="entry name" value="Methyltransf_7"/>
    <property type="match status" value="1"/>
</dbReference>
<evidence type="ECO:0000256" key="2">
    <source>
        <dbReference type="ARBA" id="ARBA00022679"/>
    </source>
</evidence>
<accession>A0ABD3LHL8</accession>
<dbReference type="EMBL" id="JBJKBG010000002">
    <property type="protein sequence ID" value="KAL3751285.1"/>
    <property type="molecule type" value="Genomic_DNA"/>
</dbReference>
<dbReference type="Proteomes" id="UP001634007">
    <property type="component" value="Unassembled WGS sequence"/>
</dbReference>
<name>A0ABD3LHL8_EUCGL</name>
<evidence type="ECO:0000256" key="3">
    <source>
        <dbReference type="ARBA" id="ARBA00022723"/>
    </source>
</evidence>
<keyword evidence="2" id="KW-0808">Transferase</keyword>
<dbReference type="AlphaFoldDB" id="A0ABD3LHL8"/>
<keyword evidence="6" id="KW-1185">Reference proteome</keyword>
<dbReference type="PANTHER" id="PTHR31009">
    <property type="entry name" value="S-ADENOSYL-L-METHIONINE:CARBOXYL METHYLTRANSFERASE FAMILY PROTEIN"/>
    <property type="match status" value="1"/>
</dbReference>
<dbReference type="SUPFAM" id="SSF53335">
    <property type="entry name" value="S-adenosyl-L-methionine-dependent methyltransferases"/>
    <property type="match status" value="1"/>
</dbReference>
<dbReference type="InterPro" id="IPR005299">
    <property type="entry name" value="MeTrfase_7"/>
</dbReference>
<evidence type="ECO:0000313" key="6">
    <source>
        <dbReference type="Proteomes" id="UP001634007"/>
    </source>
</evidence>
<dbReference type="Gene3D" id="3.40.50.150">
    <property type="entry name" value="Vaccinia Virus protein VP39"/>
    <property type="match status" value="1"/>
</dbReference>
<keyword evidence="4" id="KW-0460">Magnesium</keyword>
<keyword evidence="3" id="KW-0479">Metal-binding</keyword>
<dbReference type="GO" id="GO:0008168">
    <property type="term" value="F:methyltransferase activity"/>
    <property type="evidence" value="ECO:0007669"/>
    <property type="project" value="UniProtKB-KW"/>
</dbReference>
<evidence type="ECO:0000313" key="5">
    <source>
        <dbReference type="EMBL" id="KAL3751285.1"/>
    </source>
</evidence>
<dbReference type="InterPro" id="IPR029063">
    <property type="entry name" value="SAM-dependent_MTases_sf"/>
</dbReference>
<reference evidence="5 6" key="1">
    <citation type="submission" date="2024-11" db="EMBL/GenBank/DDBJ databases">
        <title>Chromosome-level genome assembly of Eucalyptus globulus Labill. provides insights into its genome evolution.</title>
        <authorList>
            <person name="Li X."/>
        </authorList>
    </citation>
    <scope>NUCLEOTIDE SEQUENCE [LARGE SCALE GENOMIC DNA]</scope>
    <source>
        <strain evidence="5">CL2024</strain>
        <tissue evidence="5">Fresh tender leaves</tissue>
    </source>
</reference>
<proteinExistence type="predicted"/>
<gene>
    <name evidence="5" type="ORF">ACJRO7_012152</name>
</gene>
<sequence>MEEERKISIAELVAVNEGNGPYSYAQNSSYQKGVAVAAMDIIKEALLTTLDLNDLSLSSSNPIIRIADFGCSTGLNSIQAIETIIKCLLDLIKPIKQPQFGALEFQAIFNDLPTNDFNTLFANLPPERQQYFALAAPGSFHSRLLPSTSLHFAYSSFTLHFLSQPTQEILDESSRAWNGERIHYVSSAAEVIGAYSAQFGRDIDAFLRARAEEMVGGGLVFIVVPGEPDLVHDSQTTIGSEIELLGSCLVDMANKVPLYLTIISKAKVESFNVPIYFLLEEELKGAIDQNGFFYIERIQTLDHPKMHVTFSTLESRSLYLRAAFEGLLRRHFGDELIVDDLFHKYSLKVAESPFFLKPESHETITFFVVLKRKMYEENL</sequence>
<evidence type="ECO:0000256" key="4">
    <source>
        <dbReference type="ARBA" id="ARBA00022842"/>
    </source>
</evidence>
<keyword evidence="1" id="KW-0489">Methyltransferase</keyword>
<dbReference type="GO" id="GO:0032259">
    <property type="term" value="P:methylation"/>
    <property type="evidence" value="ECO:0007669"/>
    <property type="project" value="UniProtKB-KW"/>
</dbReference>
<dbReference type="Gene3D" id="1.10.1200.270">
    <property type="entry name" value="Methyltransferase, alpha-helical capping domain"/>
    <property type="match status" value="1"/>
</dbReference>